<evidence type="ECO:0000313" key="1">
    <source>
        <dbReference type="EMBL" id="KAJ1930132.1"/>
    </source>
</evidence>
<dbReference type="Proteomes" id="UP001150603">
    <property type="component" value="Unassembled WGS sequence"/>
</dbReference>
<sequence length="128" mass="14422">MPLLDVRVAIYAYAAADADELNLSEDDVLYILNSDDPDWLQAKRKPVQIDDPDEVGLVPENHTKPLDPVARGKALYEYEPTQDEETTLVEDEDIDILEDDDPDWFMAKTRGGFGFVPKSYVEVCPAGY</sequence>
<evidence type="ECO:0000313" key="2">
    <source>
        <dbReference type="Proteomes" id="UP001150603"/>
    </source>
</evidence>
<reference evidence="1" key="1">
    <citation type="submission" date="2022-07" db="EMBL/GenBank/DDBJ databases">
        <title>Phylogenomic reconstructions and comparative analyses of Kickxellomycotina fungi.</title>
        <authorList>
            <person name="Reynolds N.K."/>
            <person name="Stajich J.E."/>
            <person name="Barry K."/>
            <person name="Grigoriev I.V."/>
            <person name="Crous P."/>
            <person name="Smith M.E."/>
        </authorList>
    </citation>
    <scope>NUCLEOTIDE SEQUENCE</scope>
    <source>
        <strain evidence="1">NRRL 5244</strain>
    </source>
</reference>
<name>A0ACC1IYA9_9FUNG</name>
<comment type="caution">
    <text evidence="1">The sequence shown here is derived from an EMBL/GenBank/DDBJ whole genome shotgun (WGS) entry which is preliminary data.</text>
</comment>
<dbReference type="EMBL" id="JANBPW010006435">
    <property type="protein sequence ID" value="KAJ1930132.1"/>
    <property type="molecule type" value="Genomic_DNA"/>
</dbReference>
<organism evidence="1 2">
    <name type="scientific">Linderina macrospora</name>
    <dbReference type="NCBI Taxonomy" id="4868"/>
    <lineage>
        <taxon>Eukaryota</taxon>
        <taxon>Fungi</taxon>
        <taxon>Fungi incertae sedis</taxon>
        <taxon>Zoopagomycota</taxon>
        <taxon>Kickxellomycotina</taxon>
        <taxon>Kickxellomycetes</taxon>
        <taxon>Kickxellales</taxon>
        <taxon>Kickxellaceae</taxon>
        <taxon>Linderina</taxon>
    </lineage>
</organism>
<keyword evidence="2" id="KW-1185">Reference proteome</keyword>
<proteinExistence type="predicted"/>
<accession>A0ACC1IYA9</accession>
<protein>
    <submittedName>
        <fullName evidence="1">Cytoskeletal protein binding protein</fullName>
    </submittedName>
</protein>
<gene>
    <name evidence="1" type="primary">SLA1_2</name>
    <name evidence="1" type="ORF">FBU59_006986</name>
</gene>